<sequence>MPETARPVDVVVEHVRFAGAMTRVTRMQADDASHERAFVLVPGVGVSATYFEFLAPTLAQRGPVYALDLPGFAGMPRPHEQPTPQYFADHVEAVVDRYGLVDPVLLGHSFGTQVVTEVLARRPELRHAVLVSPVVNEAEATLVRQGVRFVQSSARESLHLALTALSAYMLCGVVYFATVLPHMLRYRLSDRIRSVDAAVLLLRGEFDRSSPRRFHNRLFESAADARRWEIRGAAHSVINAHAIGVAELVQRHVDGRLPRTGRMPEHEARVPPAHHADTVMLLRAFGSRVSEWISAVRRDEGGVADAKAEHARLLWRAYRGDR</sequence>
<keyword evidence="1" id="KW-0812">Transmembrane</keyword>
<gene>
    <name evidence="3" type="ORF">GCM10025874_27790</name>
</gene>
<dbReference type="RefSeq" id="WP_284233728.1">
    <property type="nucleotide sequence ID" value="NZ_BSUL01000001.1"/>
</dbReference>
<dbReference type="Proteomes" id="UP001157160">
    <property type="component" value="Unassembled WGS sequence"/>
</dbReference>
<protein>
    <recommendedName>
        <fullName evidence="2">AB hydrolase-1 domain-containing protein</fullName>
    </recommendedName>
</protein>
<dbReference type="InterPro" id="IPR000073">
    <property type="entry name" value="AB_hydrolase_1"/>
</dbReference>
<keyword evidence="1" id="KW-0472">Membrane</keyword>
<keyword evidence="1" id="KW-1133">Transmembrane helix</keyword>
<name>A0AA37USM9_9MICO</name>
<evidence type="ECO:0000256" key="1">
    <source>
        <dbReference type="SAM" id="Phobius"/>
    </source>
</evidence>
<dbReference type="InterPro" id="IPR050228">
    <property type="entry name" value="Carboxylesterase_BioH"/>
</dbReference>
<dbReference type="InterPro" id="IPR029058">
    <property type="entry name" value="AB_hydrolase_fold"/>
</dbReference>
<dbReference type="EMBL" id="BSUL01000001">
    <property type="protein sequence ID" value="GMA29526.1"/>
    <property type="molecule type" value="Genomic_DNA"/>
</dbReference>
<proteinExistence type="predicted"/>
<reference evidence="3 4" key="1">
    <citation type="journal article" date="2014" name="Int. J. Syst. Evol. Microbiol.">
        <title>Complete genome sequence of Corynebacterium casei LMG S-19264T (=DSM 44701T), isolated from a smear-ripened cheese.</title>
        <authorList>
            <consortium name="US DOE Joint Genome Institute (JGI-PGF)"/>
            <person name="Walter F."/>
            <person name="Albersmeier A."/>
            <person name="Kalinowski J."/>
            <person name="Ruckert C."/>
        </authorList>
    </citation>
    <scope>NUCLEOTIDE SEQUENCE [LARGE SCALE GENOMIC DNA]</scope>
    <source>
        <strain evidence="3 4">NBRC 112289</strain>
    </source>
</reference>
<accession>A0AA37USM9</accession>
<evidence type="ECO:0000313" key="3">
    <source>
        <dbReference type="EMBL" id="GMA29526.1"/>
    </source>
</evidence>
<keyword evidence="4" id="KW-1185">Reference proteome</keyword>
<dbReference type="PANTHER" id="PTHR43194">
    <property type="entry name" value="HYDROLASE ALPHA/BETA FOLD FAMILY"/>
    <property type="match status" value="1"/>
</dbReference>
<feature type="domain" description="AB hydrolase-1" evidence="2">
    <location>
        <begin position="38"/>
        <end position="247"/>
    </location>
</feature>
<organism evidence="3 4">
    <name type="scientific">Arenivirga flava</name>
    <dbReference type="NCBI Taxonomy" id="1930060"/>
    <lineage>
        <taxon>Bacteria</taxon>
        <taxon>Bacillati</taxon>
        <taxon>Actinomycetota</taxon>
        <taxon>Actinomycetes</taxon>
        <taxon>Micrococcales</taxon>
        <taxon>Microbacteriaceae</taxon>
        <taxon>Arenivirga</taxon>
    </lineage>
</organism>
<dbReference type="Pfam" id="PF12697">
    <property type="entry name" value="Abhydrolase_6"/>
    <property type="match status" value="1"/>
</dbReference>
<dbReference type="Gene3D" id="3.40.50.1820">
    <property type="entry name" value="alpha/beta hydrolase"/>
    <property type="match status" value="1"/>
</dbReference>
<comment type="caution">
    <text evidence="3">The sequence shown here is derived from an EMBL/GenBank/DDBJ whole genome shotgun (WGS) entry which is preliminary data.</text>
</comment>
<dbReference type="GO" id="GO:0003824">
    <property type="term" value="F:catalytic activity"/>
    <property type="evidence" value="ECO:0007669"/>
    <property type="project" value="UniProtKB-ARBA"/>
</dbReference>
<feature type="transmembrane region" description="Helical" evidence="1">
    <location>
        <begin position="158"/>
        <end position="184"/>
    </location>
</feature>
<dbReference type="SUPFAM" id="SSF53474">
    <property type="entry name" value="alpha/beta-Hydrolases"/>
    <property type="match status" value="1"/>
</dbReference>
<evidence type="ECO:0000313" key="4">
    <source>
        <dbReference type="Proteomes" id="UP001157160"/>
    </source>
</evidence>
<evidence type="ECO:0000259" key="2">
    <source>
        <dbReference type="Pfam" id="PF12697"/>
    </source>
</evidence>
<dbReference type="PANTHER" id="PTHR43194:SF2">
    <property type="entry name" value="PEROXISOMAL MEMBRANE PROTEIN LPX1"/>
    <property type="match status" value="1"/>
</dbReference>
<dbReference type="AlphaFoldDB" id="A0AA37USM9"/>